<evidence type="ECO:0000256" key="2">
    <source>
        <dbReference type="ARBA" id="ARBA00022679"/>
    </source>
</evidence>
<feature type="domain" description="Four-carbon acid sugar kinase N-terminal" evidence="13">
    <location>
        <begin position="4"/>
        <end position="233"/>
    </location>
</feature>
<dbReference type="GO" id="GO:0016301">
    <property type="term" value="F:kinase activity"/>
    <property type="evidence" value="ECO:0007669"/>
    <property type="project" value="UniProtKB-KW"/>
</dbReference>
<sequence length="434" mass="44715">MPTLGAIADDFTGATDLATMLVARGYRTVVAVGSDSIADESGRTAVDDADAVVIALKSRTAPVAEAVGSSLAALRALRAAGCRRFYFKYCSTFDSTAEGNIGPVADALLNAIGERRAVVVPSFPATGRTVYRGRLFVHDELLDESPMRHHPLTPMRDAHVGRLLTPQTTHPVRLVGLDTVRAGAAALSAALDDPSLADALVVVDATEDEDLRTISAATAHHPLVTGAAGLALGLTGPRPGAARVAAVSRPGDPAVVLSGSASSATRAQVAHGRAHLPHRKLDLAALRADFDAAVDDLVAFARSCWEQDPQRPPLLYAVGDLSDLDDSPAASALVERALAACAARLVAAGARRLLVAGGETSGAVVTALGVRTLTIGSPIAPGVTWARAQVTVPTQDDGHNANGRTEDGHLVDVALKSGNFGATDIFTEAWSALV</sequence>
<dbReference type="EMBL" id="PYBJ01000008">
    <property type="protein sequence ID" value="PSM42562.1"/>
    <property type="molecule type" value="Genomic_DNA"/>
</dbReference>
<proteinExistence type="inferred from homology"/>
<evidence type="ECO:0000259" key="14">
    <source>
        <dbReference type="Pfam" id="PF17042"/>
    </source>
</evidence>
<comment type="function">
    <text evidence="9">Catalyzes the ATP-dependent phosphorylation of 3-oxo-tetronate to 3-oxo-tetronate 4-phosphate.</text>
</comment>
<dbReference type="InterPro" id="IPR037051">
    <property type="entry name" value="4-carb_acid_sugar_kinase_N_sf"/>
</dbReference>
<evidence type="ECO:0000256" key="11">
    <source>
        <dbReference type="ARBA" id="ARBA00039461"/>
    </source>
</evidence>
<evidence type="ECO:0000256" key="12">
    <source>
        <dbReference type="ARBA" id="ARBA00041377"/>
    </source>
</evidence>
<evidence type="ECO:0000256" key="7">
    <source>
        <dbReference type="ARBA" id="ARBA00035898"/>
    </source>
</evidence>
<dbReference type="InterPro" id="IPR010737">
    <property type="entry name" value="4-carb_acid_sugar_kinase_N"/>
</dbReference>
<comment type="catalytic activity">
    <reaction evidence="8">
        <text>3-dehydro-D-erythronate + ATP = 3-dehydro-4-O-phospho-D-erythronate + ADP + H(+)</text>
        <dbReference type="Rhea" id="RHEA:52556"/>
        <dbReference type="ChEBI" id="CHEBI:15378"/>
        <dbReference type="ChEBI" id="CHEBI:30616"/>
        <dbReference type="ChEBI" id="CHEBI:57958"/>
        <dbReference type="ChEBI" id="CHEBI:136593"/>
        <dbReference type="ChEBI" id="CHEBI:456216"/>
        <dbReference type="EC" id="2.7.1.217"/>
    </reaction>
</comment>
<dbReference type="GO" id="GO:0005524">
    <property type="term" value="F:ATP binding"/>
    <property type="evidence" value="ECO:0007669"/>
    <property type="project" value="UniProtKB-KW"/>
</dbReference>
<keyword evidence="5" id="KW-0067">ATP-binding</keyword>
<dbReference type="AlphaFoldDB" id="A0A2P8Q8K6"/>
<feature type="domain" description="Four-carbon acid sugar kinase nucleotide binding" evidence="14">
    <location>
        <begin position="255"/>
        <end position="426"/>
    </location>
</feature>
<evidence type="ECO:0000256" key="6">
    <source>
        <dbReference type="ARBA" id="ARBA00023277"/>
    </source>
</evidence>
<evidence type="ECO:0000256" key="1">
    <source>
        <dbReference type="ARBA" id="ARBA00005715"/>
    </source>
</evidence>
<evidence type="ECO:0000256" key="4">
    <source>
        <dbReference type="ARBA" id="ARBA00022777"/>
    </source>
</evidence>
<comment type="similarity">
    <text evidence="1">Belongs to the four-carbon acid sugar kinase family.</text>
</comment>
<dbReference type="Gene3D" id="3.40.980.20">
    <property type="entry name" value="Four-carbon acid sugar kinase, nucleotide binding domain"/>
    <property type="match status" value="1"/>
</dbReference>
<evidence type="ECO:0000256" key="10">
    <source>
        <dbReference type="ARBA" id="ARBA00039095"/>
    </source>
</evidence>
<dbReference type="InterPro" id="IPR031475">
    <property type="entry name" value="NBD_C"/>
</dbReference>
<evidence type="ECO:0000256" key="5">
    <source>
        <dbReference type="ARBA" id="ARBA00022840"/>
    </source>
</evidence>
<dbReference type="InterPro" id="IPR042213">
    <property type="entry name" value="NBD_C_sf"/>
</dbReference>
<keyword evidence="4" id="KW-0418">Kinase</keyword>
<protein>
    <recommendedName>
        <fullName evidence="11">3-oxo-tetronate kinase</fullName>
        <ecNumber evidence="10">2.7.1.217</ecNumber>
    </recommendedName>
    <alternativeName>
        <fullName evidence="12">3-dehydrotetronate 4-kinase</fullName>
    </alternativeName>
</protein>
<evidence type="ECO:0000256" key="8">
    <source>
        <dbReference type="ARBA" id="ARBA00036346"/>
    </source>
</evidence>
<dbReference type="OrthoDB" id="191465at2"/>
<dbReference type="Proteomes" id="UP000240429">
    <property type="component" value="Unassembled WGS sequence"/>
</dbReference>
<evidence type="ECO:0000256" key="3">
    <source>
        <dbReference type="ARBA" id="ARBA00022741"/>
    </source>
</evidence>
<keyword evidence="16" id="KW-1185">Reference proteome</keyword>
<gene>
    <name evidence="15" type="ORF">C6Y14_15265</name>
</gene>
<reference evidence="15 16" key="1">
    <citation type="submission" date="2018-03" db="EMBL/GenBank/DDBJ databases">
        <title>Streptomyces dioscori sp. nov., a novel endophytic actinobacterium isolated from bulbil of Dioscorea bulbifera L.</title>
        <authorList>
            <person name="Zhikuan W."/>
        </authorList>
    </citation>
    <scope>NUCLEOTIDE SEQUENCE [LARGE SCALE GENOMIC DNA]</scope>
    <source>
        <strain evidence="15 16">A217</strain>
    </source>
</reference>
<dbReference type="InterPro" id="IPR050007">
    <property type="entry name" value="OtnK"/>
</dbReference>
<dbReference type="Pfam" id="PF17042">
    <property type="entry name" value="NBD_C"/>
    <property type="match status" value="1"/>
</dbReference>
<dbReference type="NCBIfam" id="NF043035">
    <property type="entry name" value="OxoTetrKin"/>
    <property type="match status" value="1"/>
</dbReference>
<keyword evidence="6" id="KW-0119">Carbohydrate metabolism</keyword>
<evidence type="ECO:0000256" key="9">
    <source>
        <dbReference type="ARBA" id="ARBA00037335"/>
    </source>
</evidence>
<evidence type="ECO:0000313" key="15">
    <source>
        <dbReference type="EMBL" id="PSM42562.1"/>
    </source>
</evidence>
<comment type="catalytic activity">
    <reaction evidence="7">
        <text>3-dehydro-L-erythronate + ATP = 3-dehydro-4-O-phospho-L-erythronate + ADP + H(+)</text>
        <dbReference type="Rhea" id="RHEA:52552"/>
        <dbReference type="ChEBI" id="CHEBI:15378"/>
        <dbReference type="ChEBI" id="CHEBI:30616"/>
        <dbReference type="ChEBI" id="CHEBI:136592"/>
        <dbReference type="ChEBI" id="CHEBI:136670"/>
        <dbReference type="ChEBI" id="CHEBI:456216"/>
        <dbReference type="EC" id="2.7.1.217"/>
    </reaction>
</comment>
<keyword evidence="3" id="KW-0547">Nucleotide-binding</keyword>
<dbReference type="RefSeq" id="WP_107017200.1">
    <property type="nucleotide sequence ID" value="NZ_KZ679042.1"/>
</dbReference>
<evidence type="ECO:0000313" key="16">
    <source>
        <dbReference type="Proteomes" id="UP000240429"/>
    </source>
</evidence>
<dbReference type="EC" id="2.7.1.217" evidence="10"/>
<accession>A0A2P8Q8K6</accession>
<keyword evidence="2" id="KW-0808">Transferase</keyword>
<dbReference type="SUPFAM" id="SSF142764">
    <property type="entry name" value="YgbK-like"/>
    <property type="match status" value="1"/>
</dbReference>
<dbReference type="Gene3D" id="3.40.50.10840">
    <property type="entry name" value="Putative sugar-binding, N-terminal domain"/>
    <property type="match status" value="1"/>
</dbReference>
<name>A0A2P8Q8K6_9ACTN</name>
<organism evidence="15 16">
    <name type="scientific">Streptomyces dioscori</name>
    <dbReference type="NCBI Taxonomy" id="2109333"/>
    <lineage>
        <taxon>Bacteria</taxon>
        <taxon>Bacillati</taxon>
        <taxon>Actinomycetota</taxon>
        <taxon>Actinomycetes</taxon>
        <taxon>Kitasatosporales</taxon>
        <taxon>Streptomycetaceae</taxon>
        <taxon>Streptomyces</taxon>
        <taxon>Streptomyces aurantiacus group</taxon>
    </lineage>
</organism>
<comment type="caution">
    <text evidence="15">The sequence shown here is derived from an EMBL/GenBank/DDBJ whole genome shotgun (WGS) entry which is preliminary data.</text>
</comment>
<dbReference type="Pfam" id="PF07005">
    <property type="entry name" value="SBD_N"/>
    <property type="match status" value="1"/>
</dbReference>
<evidence type="ECO:0000259" key="13">
    <source>
        <dbReference type="Pfam" id="PF07005"/>
    </source>
</evidence>